<dbReference type="AlphaFoldDB" id="A0A0A8ZP37"/>
<sequence length="18" mass="1996">MITPFDTQSWGAPCCLLL</sequence>
<name>A0A0A8ZP37_ARUDO</name>
<dbReference type="EMBL" id="GBRH01259375">
    <property type="protein sequence ID" value="JAD38520.1"/>
    <property type="molecule type" value="Transcribed_RNA"/>
</dbReference>
<reference evidence="1" key="1">
    <citation type="submission" date="2014-09" db="EMBL/GenBank/DDBJ databases">
        <authorList>
            <person name="Magalhaes I.L.F."/>
            <person name="Oliveira U."/>
            <person name="Santos F.R."/>
            <person name="Vidigal T.H.D.A."/>
            <person name="Brescovit A.D."/>
            <person name="Santos A.J."/>
        </authorList>
    </citation>
    <scope>NUCLEOTIDE SEQUENCE</scope>
    <source>
        <tissue evidence="1">Shoot tissue taken approximately 20 cm above the soil surface</tissue>
    </source>
</reference>
<proteinExistence type="predicted"/>
<protein>
    <submittedName>
        <fullName evidence="1">Uncharacterized protein</fullName>
    </submittedName>
</protein>
<organism evidence="1">
    <name type="scientific">Arundo donax</name>
    <name type="common">Giant reed</name>
    <name type="synonym">Donax arundinaceus</name>
    <dbReference type="NCBI Taxonomy" id="35708"/>
    <lineage>
        <taxon>Eukaryota</taxon>
        <taxon>Viridiplantae</taxon>
        <taxon>Streptophyta</taxon>
        <taxon>Embryophyta</taxon>
        <taxon>Tracheophyta</taxon>
        <taxon>Spermatophyta</taxon>
        <taxon>Magnoliopsida</taxon>
        <taxon>Liliopsida</taxon>
        <taxon>Poales</taxon>
        <taxon>Poaceae</taxon>
        <taxon>PACMAD clade</taxon>
        <taxon>Arundinoideae</taxon>
        <taxon>Arundineae</taxon>
        <taxon>Arundo</taxon>
    </lineage>
</organism>
<reference evidence="1" key="2">
    <citation type="journal article" date="2015" name="Data Brief">
        <title>Shoot transcriptome of the giant reed, Arundo donax.</title>
        <authorList>
            <person name="Barrero R.A."/>
            <person name="Guerrero F.D."/>
            <person name="Moolhuijzen P."/>
            <person name="Goolsby J.A."/>
            <person name="Tidwell J."/>
            <person name="Bellgard S.E."/>
            <person name="Bellgard M.I."/>
        </authorList>
    </citation>
    <scope>NUCLEOTIDE SEQUENCE</scope>
    <source>
        <tissue evidence="1">Shoot tissue taken approximately 20 cm above the soil surface</tissue>
    </source>
</reference>
<accession>A0A0A8ZP37</accession>
<evidence type="ECO:0000313" key="1">
    <source>
        <dbReference type="EMBL" id="JAD38520.1"/>
    </source>
</evidence>